<dbReference type="EC" id="2.3.1.-" evidence="2"/>
<name>A0A9D2M298_9FIRM</name>
<dbReference type="AlphaFoldDB" id="A0A9D2M298"/>
<sequence>MKLTPHKLSEEQAKEISNWKYPGEYSIYDLPSWDKMVEENYSLTNDVKRERFISYTNEDGEFVGFVNLLDEGDSVFFGIGVKPDYCGKGIGKTITKMALTESQKRFPNKPIVLEVRTWNKRAIHCYQSQGFKIVEIKKQETYIGFGEFYVMRYEAKTF</sequence>
<dbReference type="Gene3D" id="3.40.630.30">
    <property type="match status" value="1"/>
</dbReference>
<gene>
    <name evidence="2" type="ORF">H9943_04220</name>
</gene>
<dbReference type="SUPFAM" id="SSF55729">
    <property type="entry name" value="Acyl-CoA N-acyltransferases (Nat)"/>
    <property type="match status" value="1"/>
</dbReference>
<proteinExistence type="predicted"/>
<accession>A0A9D2M298</accession>
<feature type="domain" description="N-acetyltransferase" evidence="1">
    <location>
        <begin position="3"/>
        <end position="156"/>
    </location>
</feature>
<dbReference type="InterPro" id="IPR016181">
    <property type="entry name" value="Acyl_CoA_acyltransferase"/>
</dbReference>
<dbReference type="PANTHER" id="PTHR43415:SF3">
    <property type="entry name" value="GNAT-FAMILY ACETYLTRANSFERASE"/>
    <property type="match status" value="1"/>
</dbReference>
<evidence type="ECO:0000313" key="2">
    <source>
        <dbReference type="EMBL" id="HJB39583.1"/>
    </source>
</evidence>
<dbReference type="EMBL" id="DWYA01000041">
    <property type="protein sequence ID" value="HJB39583.1"/>
    <property type="molecule type" value="Genomic_DNA"/>
</dbReference>
<keyword evidence="2" id="KW-0808">Transferase</keyword>
<evidence type="ECO:0000313" key="3">
    <source>
        <dbReference type="Proteomes" id="UP000824209"/>
    </source>
</evidence>
<dbReference type="GO" id="GO:0016747">
    <property type="term" value="F:acyltransferase activity, transferring groups other than amino-acyl groups"/>
    <property type="evidence" value="ECO:0007669"/>
    <property type="project" value="InterPro"/>
</dbReference>
<dbReference type="InterPro" id="IPR000182">
    <property type="entry name" value="GNAT_dom"/>
</dbReference>
<reference evidence="2" key="1">
    <citation type="journal article" date="2021" name="PeerJ">
        <title>Extensive microbial diversity within the chicken gut microbiome revealed by metagenomics and culture.</title>
        <authorList>
            <person name="Gilroy R."/>
            <person name="Ravi A."/>
            <person name="Getino M."/>
            <person name="Pursley I."/>
            <person name="Horton D.L."/>
            <person name="Alikhan N.F."/>
            <person name="Baker D."/>
            <person name="Gharbi K."/>
            <person name="Hall N."/>
            <person name="Watson M."/>
            <person name="Adriaenssens E.M."/>
            <person name="Foster-Nyarko E."/>
            <person name="Jarju S."/>
            <person name="Secka A."/>
            <person name="Antonio M."/>
            <person name="Oren A."/>
            <person name="Chaudhuri R.R."/>
            <person name="La Ragione R."/>
            <person name="Hildebrand F."/>
            <person name="Pallen M.J."/>
        </authorList>
    </citation>
    <scope>NUCLEOTIDE SEQUENCE</scope>
    <source>
        <strain evidence="2">ChiBcec8-14828</strain>
    </source>
</reference>
<dbReference type="PROSITE" id="PS51186">
    <property type="entry name" value="GNAT"/>
    <property type="match status" value="1"/>
</dbReference>
<comment type="caution">
    <text evidence="2">The sequence shown here is derived from an EMBL/GenBank/DDBJ whole genome shotgun (WGS) entry which is preliminary data.</text>
</comment>
<reference evidence="2" key="2">
    <citation type="submission" date="2021-04" db="EMBL/GenBank/DDBJ databases">
        <authorList>
            <person name="Gilroy R."/>
        </authorList>
    </citation>
    <scope>NUCLEOTIDE SEQUENCE</scope>
    <source>
        <strain evidence="2">ChiBcec8-14828</strain>
    </source>
</reference>
<protein>
    <submittedName>
        <fullName evidence="2">GNAT family N-acetyltransferase</fullName>
        <ecNumber evidence="2">2.3.1.-</ecNumber>
    </submittedName>
</protein>
<dbReference type="Pfam" id="PF00583">
    <property type="entry name" value="Acetyltransf_1"/>
    <property type="match status" value="1"/>
</dbReference>
<evidence type="ECO:0000259" key="1">
    <source>
        <dbReference type="PROSITE" id="PS51186"/>
    </source>
</evidence>
<organism evidence="2 3">
    <name type="scientific">Candidatus Ruthenibacterium avium</name>
    <dbReference type="NCBI Taxonomy" id="2838751"/>
    <lineage>
        <taxon>Bacteria</taxon>
        <taxon>Bacillati</taxon>
        <taxon>Bacillota</taxon>
        <taxon>Clostridia</taxon>
        <taxon>Eubacteriales</taxon>
        <taxon>Oscillospiraceae</taxon>
        <taxon>Ruthenibacterium</taxon>
    </lineage>
</organism>
<keyword evidence="2" id="KW-0012">Acyltransferase</keyword>
<dbReference type="PANTHER" id="PTHR43415">
    <property type="entry name" value="SPERMIDINE N(1)-ACETYLTRANSFERASE"/>
    <property type="match status" value="1"/>
</dbReference>
<dbReference type="Proteomes" id="UP000824209">
    <property type="component" value="Unassembled WGS sequence"/>
</dbReference>
<dbReference type="CDD" id="cd04301">
    <property type="entry name" value="NAT_SF"/>
    <property type="match status" value="1"/>
</dbReference>